<dbReference type="Gene3D" id="1.10.1270.10">
    <property type="entry name" value="TrpR-like"/>
    <property type="match status" value="1"/>
</dbReference>
<dbReference type="EMBL" id="PFEK01000011">
    <property type="protein sequence ID" value="PJE67747.1"/>
    <property type="molecule type" value="Genomic_DNA"/>
</dbReference>
<evidence type="ECO:0008006" key="3">
    <source>
        <dbReference type="Google" id="ProtNLM"/>
    </source>
</evidence>
<evidence type="ECO:0000313" key="2">
    <source>
        <dbReference type="Proteomes" id="UP000231474"/>
    </source>
</evidence>
<dbReference type="InterPro" id="IPR038116">
    <property type="entry name" value="TrpR-like_sf"/>
</dbReference>
<accession>A0A2M8L4G3</accession>
<organism evidence="1 2">
    <name type="scientific">Candidatus Shapirobacteria bacterium CG10_big_fil_rev_8_21_14_0_10_40_9</name>
    <dbReference type="NCBI Taxonomy" id="1974888"/>
    <lineage>
        <taxon>Bacteria</taxon>
        <taxon>Candidatus Shapironibacteriota</taxon>
    </lineage>
</organism>
<name>A0A2M8L4G3_9BACT</name>
<reference evidence="2" key="1">
    <citation type="submission" date="2017-09" db="EMBL/GenBank/DDBJ databases">
        <title>Depth-based differentiation of microbial function through sediment-hosted aquifers and enrichment of novel symbionts in the deep terrestrial subsurface.</title>
        <authorList>
            <person name="Probst A.J."/>
            <person name="Ladd B."/>
            <person name="Jarett J.K."/>
            <person name="Geller-Mcgrath D.E."/>
            <person name="Sieber C.M.K."/>
            <person name="Emerson J.B."/>
            <person name="Anantharaman K."/>
            <person name="Thomas B.C."/>
            <person name="Malmstrom R."/>
            <person name="Stieglmeier M."/>
            <person name="Klingl A."/>
            <person name="Woyke T."/>
            <person name="Ryan C.M."/>
            <person name="Banfield J.F."/>
        </authorList>
    </citation>
    <scope>NUCLEOTIDE SEQUENCE [LARGE SCALE GENOMIC DNA]</scope>
</reference>
<dbReference type="GO" id="GO:0003700">
    <property type="term" value="F:DNA-binding transcription factor activity"/>
    <property type="evidence" value="ECO:0007669"/>
    <property type="project" value="InterPro"/>
</dbReference>
<protein>
    <recommendedName>
        <fullName evidence="3">TrpR like protein, YerC/YecD</fullName>
    </recommendedName>
</protein>
<dbReference type="GO" id="GO:0043565">
    <property type="term" value="F:sequence-specific DNA binding"/>
    <property type="evidence" value="ECO:0007669"/>
    <property type="project" value="InterPro"/>
</dbReference>
<comment type="caution">
    <text evidence="1">The sequence shown here is derived from an EMBL/GenBank/DDBJ whole genome shotgun (WGS) entry which is preliminary data.</text>
</comment>
<dbReference type="SUPFAM" id="SSF48295">
    <property type="entry name" value="TrpR-like"/>
    <property type="match status" value="1"/>
</dbReference>
<dbReference type="Proteomes" id="UP000231474">
    <property type="component" value="Unassembled WGS sequence"/>
</dbReference>
<evidence type="ECO:0000313" key="1">
    <source>
        <dbReference type="EMBL" id="PJE67747.1"/>
    </source>
</evidence>
<dbReference type="InterPro" id="IPR000831">
    <property type="entry name" value="Trp_repress"/>
</dbReference>
<dbReference type="Pfam" id="PF01371">
    <property type="entry name" value="Trp_repressor"/>
    <property type="match status" value="1"/>
</dbReference>
<dbReference type="AlphaFoldDB" id="A0A2M8L4G3"/>
<sequence length="129" mass="14651">MTHVSRKKLPNKVLRQILDSFLFVLTSTKKKEEMSKFLDAFLSNTEKIMLAKRLAIVFLLSEAVEETKISETLLVTQSTVSRIKLWYETKGSGYKIAITKLKKQKLLGELKLLALEVARRSIRAAGGRP</sequence>
<dbReference type="InterPro" id="IPR010921">
    <property type="entry name" value="Trp_repressor/repl_initiator"/>
</dbReference>
<proteinExistence type="predicted"/>
<gene>
    <name evidence="1" type="ORF">COU95_00690</name>
</gene>